<dbReference type="Proteomes" id="UP001295740">
    <property type="component" value="Unassembled WGS sequence"/>
</dbReference>
<feature type="compositionally biased region" description="Acidic residues" evidence="1">
    <location>
        <begin position="91"/>
        <end position="100"/>
    </location>
</feature>
<feature type="region of interest" description="Disordered" evidence="1">
    <location>
        <begin position="87"/>
        <end position="143"/>
    </location>
</feature>
<sequence length="411" mass="44473">MPMDKFSLTETPARGDKAAAADLNHQLKAYNHSLLDLPFCQSHGESMLDKLLKAGGASRSRNSPEGDQDDKDVDSAVSSVYHDILGLGSDGLEEDDEDGDGGGRDVPPHGESHFDCDSSSWPIRPIRSMATKNDGGKAQNEAQSQVAADQAFIDSNQGSVARRVSKGGAVSREQVDIRSASANKYDSPFHPERPANNVCLKDWTIPSRTSAFLVGHQQEVDNEVQHANQDRIRDRDPGLGNISTDAIMTNPLDRPALSGICRLHCAPGPSHDAIGATDRDDIFSGKRPASENELGRPSKRPCHKMGGTAELQHYHELQKMVDSPDDEYARSSILGLVIVTPDPVYGVWYTDAGSSIRGLVYRRQIQYTASALPPGPQNSLVSHLRYSYSEAMATTTAIKEFTSIHSGAKAG</sequence>
<proteinExistence type="predicted"/>
<evidence type="ECO:0000313" key="3">
    <source>
        <dbReference type="Proteomes" id="UP001295740"/>
    </source>
</evidence>
<evidence type="ECO:0000256" key="1">
    <source>
        <dbReference type="SAM" id="MobiDB-lite"/>
    </source>
</evidence>
<feature type="compositionally biased region" description="Basic and acidic residues" evidence="1">
    <location>
        <begin position="101"/>
        <end position="116"/>
    </location>
</feature>
<comment type="caution">
    <text evidence="2">The sequence shown here is derived from an EMBL/GenBank/DDBJ whole genome shotgun (WGS) entry which is preliminary data.</text>
</comment>
<evidence type="ECO:0000313" key="2">
    <source>
        <dbReference type="EMBL" id="CAJ2512286.1"/>
    </source>
</evidence>
<keyword evidence="3" id="KW-1185">Reference proteome</keyword>
<feature type="region of interest" description="Disordered" evidence="1">
    <location>
        <begin position="55"/>
        <end position="75"/>
    </location>
</feature>
<protein>
    <submittedName>
        <fullName evidence="2">Uu.00g053010.m01.CDS01</fullName>
    </submittedName>
</protein>
<dbReference type="AlphaFoldDB" id="A0AAI8VWD7"/>
<reference evidence="2" key="1">
    <citation type="submission" date="2023-10" db="EMBL/GenBank/DDBJ databases">
        <authorList>
            <person name="Hackl T."/>
        </authorList>
    </citation>
    <scope>NUCLEOTIDE SEQUENCE</scope>
</reference>
<accession>A0AAI8VWD7</accession>
<dbReference type="EMBL" id="CAUWAG010000019">
    <property type="protein sequence ID" value="CAJ2512286.1"/>
    <property type="molecule type" value="Genomic_DNA"/>
</dbReference>
<organism evidence="2 3">
    <name type="scientific">Anthostomella pinea</name>
    <dbReference type="NCBI Taxonomy" id="933095"/>
    <lineage>
        <taxon>Eukaryota</taxon>
        <taxon>Fungi</taxon>
        <taxon>Dikarya</taxon>
        <taxon>Ascomycota</taxon>
        <taxon>Pezizomycotina</taxon>
        <taxon>Sordariomycetes</taxon>
        <taxon>Xylariomycetidae</taxon>
        <taxon>Xylariales</taxon>
        <taxon>Xylariaceae</taxon>
        <taxon>Anthostomella</taxon>
    </lineage>
</organism>
<name>A0AAI8VWD7_9PEZI</name>
<gene>
    <name evidence="2" type="ORF">KHLLAP_LOCUS12754</name>
</gene>
<feature type="compositionally biased region" description="Basic and acidic residues" evidence="1">
    <location>
        <begin position="277"/>
        <end position="296"/>
    </location>
</feature>
<feature type="region of interest" description="Disordered" evidence="1">
    <location>
        <begin position="274"/>
        <end position="301"/>
    </location>
</feature>